<dbReference type="InterPro" id="IPR054300">
    <property type="entry name" value="OB_DPOA2"/>
</dbReference>
<dbReference type="OMA" id="PFLDIEH"/>
<dbReference type="GO" id="GO:0006270">
    <property type="term" value="P:DNA replication initiation"/>
    <property type="evidence" value="ECO:0007669"/>
    <property type="project" value="EnsemblFungi"/>
</dbReference>
<dbReference type="OrthoDB" id="336885at2759"/>
<feature type="compositionally biased region" description="Polar residues" evidence="7">
    <location>
        <begin position="146"/>
        <end position="173"/>
    </location>
</feature>
<comment type="similarity">
    <text evidence="2 6">Belongs to the DNA polymerase alpha subunit B family.</text>
</comment>
<dbReference type="GO" id="GO:0003677">
    <property type="term" value="F:DNA binding"/>
    <property type="evidence" value="ECO:0007669"/>
    <property type="project" value="InterPro"/>
</dbReference>
<feature type="region of interest" description="Disordered" evidence="7">
    <location>
        <begin position="141"/>
        <end position="173"/>
    </location>
</feature>
<evidence type="ECO:0000256" key="1">
    <source>
        <dbReference type="ARBA" id="ARBA00004123"/>
    </source>
</evidence>
<dbReference type="PIRSF" id="PIRSF018300">
    <property type="entry name" value="DNA_pol_alph_2"/>
    <property type="match status" value="1"/>
</dbReference>
<evidence type="ECO:0000256" key="2">
    <source>
        <dbReference type="ARBA" id="ARBA00007299"/>
    </source>
</evidence>
<evidence type="ECO:0000313" key="11">
    <source>
        <dbReference type="Proteomes" id="UP000002258"/>
    </source>
</evidence>
<keyword evidence="10" id="KW-0548">Nucleotidyltransferase</keyword>
<organism evidence="10 11">
    <name type="scientific">Scheffersomyces stipitis (strain ATCC 58785 / CBS 6054 / NBRC 10063 / NRRL Y-11545)</name>
    <name type="common">Yeast</name>
    <name type="synonym">Pichia stipitis</name>
    <dbReference type="NCBI Taxonomy" id="322104"/>
    <lineage>
        <taxon>Eukaryota</taxon>
        <taxon>Fungi</taxon>
        <taxon>Dikarya</taxon>
        <taxon>Ascomycota</taxon>
        <taxon>Saccharomycotina</taxon>
        <taxon>Pichiomycetes</taxon>
        <taxon>Debaryomycetaceae</taxon>
        <taxon>Scheffersomyces</taxon>
    </lineage>
</organism>
<dbReference type="GO" id="GO:0003887">
    <property type="term" value="F:DNA-directed DNA polymerase activity"/>
    <property type="evidence" value="ECO:0007669"/>
    <property type="project" value="EnsemblFungi"/>
</dbReference>
<dbReference type="Proteomes" id="UP000002258">
    <property type="component" value="Chromosome 6"/>
</dbReference>
<dbReference type="InterPro" id="IPR007185">
    <property type="entry name" value="DNA_pol_a/d/e_bsu"/>
</dbReference>
<dbReference type="Pfam" id="PF22062">
    <property type="entry name" value="OB_DPOA2"/>
    <property type="match status" value="1"/>
</dbReference>
<dbReference type="eggNOG" id="KOG1625">
    <property type="taxonomic scope" value="Eukaryota"/>
</dbReference>
<comment type="function">
    <text evidence="6">Accessory subunit of the DNA polymerase alpha complex (also known as the alpha DNA polymerase-primase complex) which plays an essential role in the initiation of DNA synthesis.</text>
</comment>
<dbReference type="GO" id="GO:0005658">
    <property type="term" value="C:alpha DNA polymerase:primase complex"/>
    <property type="evidence" value="ECO:0007669"/>
    <property type="project" value="EnsemblFungi"/>
</dbReference>
<evidence type="ECO:0000256" key="5">
    <source>
        <dbReference type="ARBA" id="ARBA00023242"/>
    </source>
</evidence>
<evidence type="ECO:0000259" key="9">
    <source>
        <dbReference type="Pfam" id="PF22062"/>
    </source>
</evidence>
<dbReference type="Gene3D" id="3.60.21.60">
    <property type="match status" value="2"/>
</dbReference>
<gene>
    <name evidence="10" type="primary">POL12</name>
    <name evidence="10" type="ORF">PICST_90280</name>
</gene>
<comment type="subcellular location">
    <subcellularLocation>
        <location evidence="1 6">Nucleus</location>
    </subcellularLocation>
</comment>
<dbReference type="GO" id="GO:0005635">
    <property type="term" value="C:nuclear envelope"/>
    <property type="evidence" value="ECO:0007669"/>
    <property type="project" value="EnsemblFungi"/>
</dbReference>
<dbReference type="KEGG" id="pic:PICST_90280"/>
<accession>A3LWT5</accession>
<dbReference type="GO" id="GO:0016233">
    <property type="term" value="P:telomere capping"/>
    <property type="evidence" value="ECO:0007669"/>
    <property type="project" value="EnsemblFungi"/>
</dbReference>
<dbReference type="InParanoid" id="A3LWT5"/>
<keyword evidence="4 6" id="KW-0235">DNA replication</keyword>
<dbReference type="GeneID" id="4840108"/>
<dbReference type="InterPro" id="IPR016722">
    <property type="entry name" value="DNA_pol_alpha_bsu"/>
</dbReference>
<keyword evidence="11" id="KW-1185">Reference proteome</keyword>
<evidence type="ECO:0000256" key="4">
    <source>
        <dbReference type="ARBA" id="ARBA00022705"/>
    </source>
</evidence>
<dbReference type="EMBL" id="CP000500">
    <property type="protein sequence ID" value="ABN67332.2"/>
    <property type="molecule type" value="Genomic_DNA"/>
</dbReference>
<sequence>MSTQVEIDAIRKELVSSFGSSDLLTEDVCKELGTLMSLYQLSSDDLYIKWESFNVAEVQENLDLTIENIDRFQKYLQSSLSTSRATPTAKRARDIQGSNIKKKPIIRSNADFNSSSPVIPSTPNLKKRKVIEEATPAFKTPRADFNASSPADFNTANNTFQSPSTPNVSKKQESNTIIETLNPEIDVLPGFVQLDEDPATSLKPYKLMYNFDASKFKYRTMSMKLLESADVLDDQIDSFTQLYIDNHKEDGNLFGNPCISSQFDINCCGRIVPDSPNYDKTASVQLNSTSLYLETSRINGIGQRIPLDLSQLKGYSFFPGQIVLLRGRNPTGRSFTIKEVLEIPELGAAVSSRQDLEEFEEMTAENGLKIMVAAGPFSNHHSLNYSKLEKLTEIINNSMKPHVVVLNGPFIDITNSMVASGDIEIPDDKSPPRNLDELFKKLISPILRKIDSRIQVILIPSVNDTAIKHCSYPQDSFERKKFGLPKNVRIVPNPSSVSVNEVLIANSNLDVFKDLKDVHQENPEGKSFSNRFERIANHIFEQRRFYPVFPGSIKRVTPFQTATPPELHEGIMGKELSFTSVGGPSLEVPYLGLTELGDSLPDILISPSDLKSFVKVISGVVVINPGYYIKLNKDPTREDGTYAVINITPPQLNAGGDNNVQPVSEDSELYFHNIHKRTRVDIYST</sequence>
<feature type="domain" description="DNA polymerase alpha subunit B OB" evidence="9">
    <location>
        <begin position="230"/>
        <end position="342"/>
    </location>
</feature>
<dbReference type="RefSeq" id="XP_001385361.2">
    <property type="nucleotide sequence ID" value="XM_001385324.1"/>
</dbReference>
<dbReference type="PANTHER" id="PTHR23061:SF12">
    <property type="entry name" value="DNA POLYMERASE ALPHA SUBUNIT B"/>
    <property type="match status" value="1"/>
</dbReference>
<protein>
    <recommendedName>
        <fullName evidence="3 6">DNA polymerase alpha subunit B</fullName>
    </recommendedName>
</protein>
<evidence type="ECO:0000256" key="3">
    <source>
        <dbReference type="ARBA" id="ARBA00018596"/>
    </source>
</evidence>
<dbReference type="PANTHER" id="PTHR23061">
    <property type="entry name" value="DNA POLYMERASE 2 ALPHA 70 KDA SUBUNIT"/>
    <property type="match status" value="1"/>
</dbReference>
<name>A3LWT5_PICST</name>
<evidence type="ECO:0000259" key="8">
    <source>
        <dbReference type="Pfam" id="PF04042"/>
    </source>
</evidence>
<keyword evidence="10" id="KW-0808">Transferase</keyword>
<dbReference type="HOGENOM" id="CLU_014923_1_0_1"/>
<evidence type="ECO:0000313" key="10">
    <source>
        <dbReference type="EMBL" id="ABN67332.2"/>
    </source>
</evidence>
<dbReference type="STRING" id="322104.A3LWT5"/>
<dbReference type="Pfam" id="PF04042">
    <property type="entry name" value="DNA_pol_E_B"/>
    <property type="match status" value="1"/>
</dbReference>
<reference evidence="10 11" key="1">
    <citation type="journal article" date="2007" name="Nat. Biotechnol.">
        <title>Genome sequence of the lignocellulose-bioconverting and xylose-fermenting yeast Pichia stipitis.</title>
        <authorList>
            <person name="Jeffries T.W."/>
            <person name="Grigoriev I.V."/>
            <person name="Grimwood J."/>
            <person name="Laplaza J.M."/>
            <person name="Aerts A."/>
            <person name="Salamov A."/>
            <person name="Schmutz J."/>
            <person name="Lindquist E."/>
            <person name="Dehal P."/>
            <person name="Shapiro H."/>
            <person name="Jin Y.S."/>
            <person name="Passoth V."/>
            <person name="Richardson P.M."/>
        </authorList>
    </citation>
    <scope>NUCLEOTIDE SEQUENCE [LARGE SCALE GENOMIC DNA]</scope>
    <source>
        <strain evidence="11">ATCC 58785 / CBS 6054 / NBRC 10063 / NRRL Y-11545</strain>
    </source>
</reference>
<keyword evidence="5 6" id="KW-0539">Nucleus</keyword>
<evidence type="ECO:0000256" key="6">
    <source>
        <dbReference type="PIRNR" id="PIRNR018300"/>
    </source>
</evidence>
<dbReference type="FunCoup" id="A3LWT5">
    <property type="interactions" value="423"/>
</dbReference>
<proteinExistence type="inferred from homology"/>
<dbReference type="AlphaFoldDB" id="A3LWT5"/>
<evidence type="ECO:0000256" key="7">
    <source>
        <dbReference type="SAM" id="MobiDB-lite"/>
    </source>
</evidence>
<feature type="domain" description="DNA polymerase alpha/delta/epsilon subunit B" evidence="8">
    <location>
        <begin position="370"/>
        <end position="615"/>
    </location>
</feature>